<dbReference type="RefSeq" id="WP_085796447.1">
    <property type="nucleotide sequence ID" value="NZ_FWFO01000002.1"/>
</dbReference>
<dbReference type="Proteomes" id="UP000193077">
    <property type="component" value="Unassembled WGS sequence"/>
</dbReference>
<dbReference type="InterPro" id="IPR039424">
    <property type="entry name" value="SBP_5"/>
</dbReference>
<dbReference type="Gene3D" id="3.10.105.10">
    <property type="entry name" value="Dipeptide-binding Protein, Domain 3"/>
    <property type="match status" value="1"/>
</dbReference>
<sequence>MKKSLLLSAAIAAASSAAVADTLRIPHELGYGGSESIDPISPQRFYEAIQNVYSRLVRQGNDGRPSADLALSWEATPDAKEWTFKLRDGVTFHNGNPFTAEDVAFSLMRTQSPAIDSPTKDVMEIIDRVDIVDPLTAKVVLKQTHADFPLLVMDYRIKMLDAETCGGDLDALCESGVGTGPFELVDYDPLGTTSLKRFEDYYDGPAGVENIELIAIADQDARVAALQAGQIDFIYALSAEQVPLFANNPAFTVQSVPTGRWVGMVMNTQEAPFDDPRVRKAVRMSADREALGKLVYGKDGFITTCDHPVWSGDQYRADIECARDIEGAKALLAEAGYADGLKLELFVSDISEGAVKMAEVLQNQAKDAGIEIELVMAPSDGYWGDVWMKEPFFATGWSQRPADQILNEAYRSGASWNESAWNSAEFDAALDGARGELEFDKRKALYGELQKDLWENGGSFIPVHLNTVRAFSSNLKGIDPVEDFSLRLENVTKAGSGG</sequence>
<feature type="domain" description="Solute-binding protein family 5" evidence="4">
    <location>
        <begin position="65"/>
        <end position="403"/>
    </location>
</feature>
<dbReference type="GO" id="GO:1904680">
    <property type="term" value="F:peptide transmembrane transporter activity"/>
    <property type="evidence" value="ECO:0007669"/>
    <property type="project" value="TreeGrafter"/>
</dbReference>
<name>A0A1Y5SZU1_9RHOB</name>
<reference evidence="5 6" key="1">
    <citation type="submission" date="2017-03" db="EMBL/GenBank/DDBJ databases">
        <authorList>
            <person name="Afonso C.L."/>
            <person name="Miller P.J."/>
            <person name="Scott M.A."/>
            <person name="Spackman E."/>
            <person name="Goraichik I."/>
            <person name="Dimitrov K.M."/>
            <person name="Suarez D.L."/>
            <person name="Swayne D.E."/>
        </authorList>
    </citation>
    <scope>NUCLEOTIDE SEQUENCE [LARGE SCALE GENOMIC DNA]</scope>
    <source>
        <strain evidence="5 6">CECT 7639</strain>
    </source>
</reference>
<proteinExistence type="inferred from homology"/>
<dbReference type="GO" id="GO:0030288">
    <property type="term" value="C:outer membrane-bounded periplasmic space"/>
    <property type="evidence" value="ECO:0007669"/>
    <property type="project" value="UniProtKB-ARBA"/>
</dbReference>
<evidence type="ECO:0000259" key="4">
    <source>
        <dbReference type="Pfam" id="PF00496"/>
    </source>
</evidence>
<keyword evidence="3" id="KW-0732">Signal</keyword>
<evidence type="ECO:0000256" key="3">
    <source>
        <dbReference type="SAM" id="SignalP"/>
    </source>
</evidence>
<dbReference type="InterPro" id="IPR030678">
    <property type="entry name" value="Peptide/Ni-bd"/>
</dbReference>
<comment type="subcellular location">
    <subcellularLocation>
        <location evidence="1">Periplasm</location>
    </subcellularLocation>
</comment>
<dbReference type="SUPFAM" id="SSF53850">
    <property type="entry name" value="Periplasmic binding protein-like II"/>
    <property type="match status" value="1"/>
</dbReference>
<dbReference type="OrthoDB" id="9803988at2"/>
<dbReference type="EMBL" id="FWFO01000002">
    <property type="protein sequence ID" value="SLN52498.1"/>
    <property type="molecule type" value="Genomic_DNA"/>
</dbReference>
<dbReference type="Gene3D" id="3.40.190.10">
    <property type="entry name" value="Periplasmic binding protein-like II"/>
    <property type="match status" value="1"/>
</dbReference>
<gene>
    <name evidence="5" type="primary">hbpA_3</name>
    <name evidence="5" type="ORF">TRL7639_02760</name>
</gene>
<dbReference type="CDD" id="cd08503">
    <property type="entry name" value="PBP2_NikA_DppA_OppA_like_17"/>
    <property type="match status" value="1"/>
</dbReference>
<organism evidence="5 6">
    <name type="scientific">Falsiruegeria litorea R37</name>
    <dbReference type="NCBI Taxonomy" id="1200284"/>
    <lineage>
        <taxon>Bacteria</taxon>
        <taxon>Pseudomonadati</taxon>
        <taxon>Pseudomonadota</taxon>
        <taxon>Alphaproteobacteria</taxon>
        <taxon>Rhodobacterales</taxon>
        <taxon>Roseobacteraceae</taxon>
        <taxon>Falsiruegeria</taxon>
    </lineage>
</organism>
<feature type="signal peptide" evidence="3">
    <location>
        <begin position="1"/>
        <end position="20"/>
    </location>
</feature>
<evidence type="ECO:0000313" key="6">
    <source>
        <dbReference type="Proteomes" id="UP000193077"/>
    </source>
</evidence>
<dbReference type="AlphaFoldDB" id="A0A1Y5SZU1"/>
<feature type="chain" id="PRO_5013232429" evidence="3">
    <location>
        <begin position="21"/>
        <end position="498"/>
    </location>
</feature>
<accession>A0A1Y5SZU1</accession>
<dbReference type="Pfam" id="PF00496">
    <property type="entry name" value="SBP_bac_5"/>
    <property type="match status" value="1"/>
</dbReference>
<dbReference type="GO" id="GO:0015833">
    <property type="term" value="P:peptide transport"/>
    <property type="evidence" value="ECO:0007669"/>
    <property type="project" value="TreeGrafter"/>
</dbReference>
<dbReference type="GO" id="GO:0043190">
    <property type="term" value="C:ATP-binding cassette (ABC) transporter complex"/>
    <property type="evidence" value="ECO:0007669"/>
    <property type="project" value="InterPro"/>
</dbReference>
<evidence type="ECO:0000256" key="1">
    <source>
        <dbReference type="ARBA" id="ARBA00004418"/>
    </source>
</evidence>
<dbReference type="PANTHER" id="PTHR30290">
    <property type="entry name" value="PERIPLASMIC BINDING COMPONENT OF ABC TRANSPORTER"/>
    <property type="match status" value="1"/>
</dbReference>
<keyword evidence="6" id="KW-1185">Reference proteome</keyword>
<comment type="similarity">
    <text evidence="2">Belongs to the bacterial solute-binding protein 5 family.</text>
</comment>
<protein>
    <submittedName>
        <fullName evidence="5">Heme-binding protein A</fullName>
    </submittedName>
</protein>
<evidence type="ECO:0000313" key="5">
    <source>
        <dbReference type="EMBL" id="SLN52498.1"/>
    </source>
</evidence>
<dbReference type="PIRSF" id="PIRSF002741">
    <property type="entry name" value="MppA"/>
    <property type="match status" value="1"/>
</dbReference>
<evidence type="ECO:0000256" key="2">
    <source>
        <dbReference type="ARBA" id="ARBA00005695"/>
    </source>
</evidence>
<dbReference type="Gene3D" id="3.90.76.10">
    <property type="entry name" value="Dipeptide-binding Protein, Domain 1"/>
    <property type="match status" value="1"/>
</dbReference>
<dbReference type="InterPro" id="IPR000914">
    <property type="entry name" value="SBP_5_dom"/>
</dbReference>